<sequence>MRGRRDEDGRGGAGAGRRFPRRPRPGEHRAPGVPPGSHRDADGYYYYVVDRLKDLVIRGGYNVYPREVEEALYEHPDVVEAAVVGKPDERLGEEVVAFVALRQGSTATADDITAHCKQRLTAYKYPRELHVLPELPKGATGKILKRELRSQA</sequence>
<dbReference type="FunFam" id="3.30.300.30:FF:000008">
    <property type="entry name" value="2,3-dihydroxybenzoate-AMP ligase"/>
    <property type="match status" value="1"/>
</dbReference>
<dbReference type="Pfam" id="PF13193">
    <property type="entry name" value="AMP-binding_C"/>
    <property type="match status" value="1"/>
</dbReference>
<dbReference type="EMBL" id="QDGZ01000006">
    <property type="protein sequence ID" value="PVG82164.1"/>
    <property type="molecule type" value="Genomic_DNA"/>
</dbReference>
<name>A0A2T8F8W1_9ACTN</name>
<dbReference type="GO" id="GO:0016878">
    <property type="term" value="F:acid-thiol ligase activity"/>
    <property type="evidence" value="ECO:0007669"/>
    <property type="project" value="TreeGrafter"/>
</dbReference>
<evidence type="ECO:0000256" key="3">
    <source>
        <dbReference type="SAM" id="MobiDB-lite"/>
    </source>
</evidence>
<keyword evidence="2" id="KW-0436">Ligase</keyword>
<dbReference type="PANTHER" id="PTHR43352:SF1">
    <property type="entry name" value="ANTHRANILATE--COA LIGASE"/>
    <property type="match status" value="1"/>
</dbReference>
<dbReference type="Proteomes" id="UP000246018">
    <property type="component" value="Unassembled WGS sequence"/>
</dbReference>
<dbReference type="Gene3D" id="3.30.300.30">
    <property type="match status" value="1"/>
</dbReference>
<gene>
    <name evidence="5" type="ORF">DDE18_14490</name>
</gene>
<evidence type="ECO:0000313" key="5">
    <source>
        <dbReference type="EMBL" id="PVG82164.1"/>
    </source>
</evidence>
<dbReference type="PANTHER" id="PTHR43352">
    <property type="entry name" value="ACETYL-COA SYNTHETASE"/>
    <property type="match status" value="1"/>
</dbReference>
<organism evidence="5 6">
    <name type="scientific">Nocardioides gansuensis</name>
    <dbReference type="NCBI Taxonomy" id="2138300"/>
    <lineage>
        <taxon>Bacteria</taxon>
        <taxon>Bacillati</taxon>
        <taxon>Actinomycetota</taxon>
        <taxon>Actinomycetes</taxon>
        <taxon>Propionibacteriales</taxon>
        <taxon>Nocardioidaceae</taxon>
        <taxon>Nocardioides</taxon>
    </lineage>
</organism>
<proteinExistence type="inferred from homology"/>
<protein>
    <recommendedName>
        <fullName evidence="4">AMP-binding enzyme C-terminal domain-containing protein</fullName>
    </recommendedName>
</protein>
<feature type="compositionally biased region" description="Basic and acidic residues" evidence="3">
    <location>
        <begin position="1"/>
        <end position="10"/>
    </location>
</feature>
<feature type="region of interest" description="Disordered" evidence="3">
    <location>
        <begin position="1"/>
        <end position="41"/>
    </location>
</feature>
<dbReference type="OrthoDB" id="9803968at2"/>
<dbReference type="InterPro" id="IPR025110">
    <property type="entry name" value="AMP-bd_C"/>
</dbReference>
<evidence type="ECO:0000313" key="6">
    <source>
        <dbReference type="Proteomes" id="UP000246018"/>
    </source>
</evidence>
<dbReference type="AlphaFoldDB" id="A0A2T8F8W1"/>
<accession>A0A2T8F8W1</accession>
<keyword evidence="6" id="KW-1185">Reference proteome</keyword>
<feature type="domain" description="AMP-binding enzyme C-terminal" evidence="4">
    <location>
        <begin position="67"/>
        <end position="142"/>
    </location>
</feature>
<evidence type="ECO:0000259" key="4">
    <source>
        <dbReference type="Pfam" id="PF13193"/>
    </source>
</evidence>
<evidence type="ECO:0000256" key="1">
    <source>
        <dbReference type="ARBA" id="ARBA00006432"/>
    </source>
</evidence>
<comment type="caution">
    <text evidence="5">The sequence shown here is derived from an EMBL/GenBank/DDBJ whole genome shotgun (WGS) entry which is preliminary data.</text>
</comment>
<evidence type="ECO:0000256" key="2">
    <source>
        <dbReference type="ARBA" id="ARBA00022598"/>
    </source>
</evidence>
<dbReference type="GO" id="GO:0044550">
    <property type="term" value="P:secondary metabolite biosynthetic process"/>
    <property type="evidence" value="ECO:0007669"/>
    <property type="project" value="TreeGrafter"/>
</dbReference>
<comment type="similarity">
    <text evidence="1">Belongs to the ATP-dependent AMP-binding enzyme family.</text>
</comment>
<dbReference type="InterPro" id="IPR045851">
    <property type="entry name" value="AMP-bd_C_sf"/>
</dbReference>
<reference evidence="5 6" key="1">
    <citation type="submission" date="2018-04" db="EMBL/GenBank/DDBJ databases">
        <title>Genome of Nocardioides gansuensis WSJ-1.</title>
        <authorList>
            <person name="Wu S."/>
            <person name="Wang G."/>
        </authorList>
    </citation>
    <scope>NUCLEOTIDE SEQUENCE [LARGE SCALE GENOMIC DNA]</scope>
    <source>
        <strain evidence="5 6">WSJ-1</strain>
    </source>
</reference>
<dbReference type="SUPFAM" id="SSF56801">
    <property type="entry name" value="Acetyl-CoA synthetase-like"/>
    <property type="match status" value="1"/>
</dbReference>